<proteinExistence type="predicted"/>
<sequence>MENHHNGRRLLPVAMCQTPEDTNRSNNNWRRSSLLLQEGPCPGKLSRADCIKEDCSHDDLLFVCLCLQRTSERGRIGPMNIAVRHQSSGATYSTDESRFNIQNDSRRAMTWREPGTRYRASKRLLQRWRVTYLGRDSNEQPNRPLHVRCGFPHSCPISRRNPTPSCAAFYLFNGYRRHIYGR</sequence>
<keyword evidence="2" id="KW-1185">Reference proteome</keyword>
<comment type="caution">
    <text evidence="1">The sequence shown here is derived from an EMBL/GenBank/DDBJ whole genome shotgun (WGS) entry which is preliminary data.</text>
</comment>
<protein>
    <submittedName>
        <fullName evidence="1">Uncharacterized protein</fullName>
    </submittedName>
</protein>
<dbReference type="Proteomes" id="UP000499080">
    <property type="component" value="Unassembled WGS sequence"/>
</dbReference>
<dbReference type="AlphaFoldDB" id="A0A4Y2NYZ4"/>
<gene>
    <name evidence="1" type="ORF">AVEN_217528_1</name>
</gene>
<organism evidence="1 2">
    <name type="scientific">Araneus ventricosus</name>
    <name type="common">Orbweaver spider</name>
    <name type="synonym">Epeira ventricosa</name>
    <dbReference type="NCBI Taxonomy" id="182803"/>
    <lineage>
        <taxon>Eukaryota</taxon>
        <taxon>Metazoa</taxon>
        <taxon>Ecdysozoa</taxon>
        <taxon>Arthropoda</taxon>
        <taxon>Chelicerata</taxon>
        <taxon>Arachnida</taxon>
        <taxon>Araneae</taxon>
        <taxon>Araneomorphae</taxon>
        <taxon>Entelegynae</taxon>
        <taxon>Araneoidea</taxon>
        <taxon>Araneidae</taxon>
        <taxon>Araneus</taxon>
    </lineage>
</organism>
<reference evidence="1 2" key="1">
    <citation type="journal article" date="2019" name="Sci. Rep.">
        <title>Orb-weaving spider Araneus ventricosus genome elucidates the spidroin gene catalogue.</title>
        <authorList>
            <person name="Kono N."/>
            <person name="Nakamura H."/>
            <person name="Ohtoshi R."/>
            <person name="Moran D.A.P."/>
            <person name="Shinohara A."/>
            <person name="Yoshida Y."/>
            <person name="Fujiwara M."/>
            <person name="Mori M."/>
            <person name="Tomita M."/>
            <person name="Arakawa K."/>
        </authorList>
    </citation>
    <scope>NUCLEOTIDE SEQUENCE [LARGE SCALE GENOMIC DNA]</scope>
</reference>
<accession>A0A4Y2NYZ4</accession>
<dbReference type="EMBL" id="BGPR01130218">
    <property type="protein sequence ID" value="GBN44082.1"/>
    <property type="molecule type" value="Genomic_DNA"/>
</dbReference>
<name>A0A4Y2NYZ4_ARAVE</name>
<evidence type="ECO:0000313" key="2">
    <source>
        <dbReference type="Proteomes" id="UP000499080"/>
    </source>
</evidence>
<evidence type="ECO:0000313" key="1">
    <source>
        <dbReference type="EMBL" id="GBN44082.1"/>
    </source>
</evidence>